<dbReference type="GO" id="GO:0046872">
    <property type="term" value="F:metal ion binding"/>
    <property type="evidence" value="ECO:0007669"/>
    <property type="project" value="UniProtKB-KW"/>
</dbReference>
<evidence type="ECO:0000256" key="5">
    <source>
        <dbReference type="ARBA" id="ARBA00023014"/>
    </source>
</evidence>
<protein>
    <submittedName>
        <fullName evidence="7">Radical SAM domain protein</fullName>
    </submittedName>
</protein>
<dbReference type="Proteomes" id="UP000191931">
    <property type="component" value="Unassembled WGS sequence"/>
</dbReference>
<dbReference type="SUPFAM" id="SSF102114">
    <property type="entry name" value="Radical SAM enzymes"/>
    <property type="match status" value="1"/>
</dbReference>
<proteinExistence type="predicted"/>
<evidence type="ECO:0000259" key="6">
    <source>
        <dbReference type="PROSITE" id="PS51918"/>
    </source>
</evidence>
<name>A0A1W1HE20_9BACT</name>
<keyword evidence="2" id="KW-0949">S-adenosyl-L-methionine</keyword>
<dbReference type="GO" id="GO:0051536">
    <property type="term" value="F:iron-sulfur cluster binding"/>
    <property type="evidence" value="ECO:0007669"/>
    <property type="project" value="UniProtKB-KW"/>
</dbReference>
<dbReference type="STRING" id="1246637.MTBBW1_2380061"/>
<keyword evidence="3" id="KW-0479">Metal-binding</keyword>
<evidence type="ECO:0000256" key="3">
    <source>
        <dbReference type="ARBA" id="ARBA00022723"/>
    </source>
</evidence>
<dbReference type="OrthoDB" id="5500277at2"/>
<dbReference type="CDD" id="cd01335">
    <property type="entry name" value="Radical_SAM"/>
    <property type="match status" value="1"/>
</dbReference>
<sequence length="409" mass="46920">MKQNYRHTPGKRGKGAVLDVGLQCSHSCTFCYYKNYNGSRDFEALRQGGFRCAMDLIEILKLFKHHSYNHFDVTGGEPTLHPDIVPIIEKGCRELGLAGRIITLGQFLHREYKGNSKKRPLIDALLDAGLTDFLFSLHAADETQFHQFTRGSLKKLEKAMDHLDGKDFQYGTNTVVFKGNLTSLQAISEKITKHHVYIHNFILFNAYHGWRDASKTPSIQAKYSDIRPHLESALEKLNSQGKKIAVNIRYAPYCVLKGMEKHIVGLTGTFYDPFEWQNRACNYDKSPEYCAMPVEMEDKYSITWITPEKTGDRYKVIQNRYQDIYPYQNKYKEPIIAIRGDHFTVFPEKCKDCAALPFCDGLSPIYLRHHGSSELSPYDHFGAEGALPGARLNYTLPFHVKKNQFEKII</sequence>
<dbReference type="RefSeq" id="WP_080809195.1">
    <property type="nucleotide sequence ID" value="NZ_LT828564.1"/>
</dbReference>
<dbReference type="GO" id="GO:0003824">
    <property type="term" value="F:catalytic activity"/>
    <property type="evidence" value="ECO:0007669"/>
    <property type="project" value="InterPro"/>
</dbReference>
<feature type="domain" description="Radical SAM core" evidence="6">
    <location>
        <begin position="8"/>
        <end position="249"/>
    </location>
</feature>
<dbReference type="InterPro" id="IPR058240">
    <property type="entry name" value="rSAM_sf"/>
</dbReference>
<dbReference type="SFLD" id="SFLDS00029">
    <property type="entry name" value="Radical_SAM"/>
    <property type="match status" value="1"/>
</dbReference>
<gene>
    <name evidence="7" type="ORF">MTBBW1_2380061</name>
</gene>
<organism evidence="7 8">
    <name type="scientific">Desulfamplus magnetovallimortis</name>
    <dbReference type="NCBI Taxonomy" id="1246637"/>
    <lineage>
        <taxon>Bacteria</taxon>
        <taxon>Pseudomonadati</taxon>
        <taxon>Thermodesulfobacteriota</taxon>
        <taxon>Desulfobacteria</taxon>
        <taxon>Desulfobacterales</taxon>
        <taxon>Desulfobacteraceae</taxon>
        <taxon>Desulfamplus</taxon>
    </lineage>
</organism>
<dbReference type="PROSITE" id="PS51918">
    <property type="entry name" value="RADICAL_SAM"/>
    <property type="match status" value="1"/>
</dbReference>
<accession>A0A1W1HE20</accession>
<dbReference type="Gene3D" id="3.20.20.70">
    <property type="entry name" value="Aldolase class I"/>
    <property type="match status" value="1"/>
</dbReference>
<reference evidence="7 8" key="1">
    <citation type="submission" date="2017-03" db="EMBL/GenBank/DDBJ databases">
        <authorList>
            <person name="Afonso C.L."/>
            <person name="Miller P.J."/>
            <person name="Scott M.A."/>
            <person name="Spackman E."/>
            <person name="Goraichik I."/>
            <person name="Dimitrov K.M."/>
            <person name="Suarez D.L."/>
            <person name="Swayne D.E."/>
        </authorList>
    </citation>
    <scope>NUCLEOTIDE SEQUENCE [LARGE SCALE GENOMIC DNA]</scope>
    <source>
        <strain evidence="7">PRJEB14757</strain>
    </source>
</reference>
<dbReference type="Pfam" id="PF04055">
    <property type="entry name" value="Radical_SAM"/>
    <property type="match status" value="1"/>
</dbReference>
<dbReference type="InterPro" id="IPR007197">
    <property type="entry name" value="rSAM"/>
</dbReference>
<comment type="cofactor">
    <cofactor evidence="1">
        <name>[4Fe-4S] cluster</name>
        <dbReference type="ChEBI" id="CHEBI:49883"/>
    </cofactor>
</comment>
<dbReference type="InterPro" id="IPR050377">
    <property type="entry name" value="Radical_SAM_PqqE_MftC-like"/>
</dbReference>
<evidence type="ECO:0000256" key="4">
    <source>
        <dbReference type="ARBA" id="ARBA00023004"/>
    </source>
</evidence>
<dbReference type="PANTHER" id="PTHR11228">
    <property type="entry name" value="RADICAL SAM DOMAIN PROTEIN"/>
    <property type="match status" value="1"/>
</dbReference>
<dbReference type="EMBL" id="FWEV01000155">
    <property type="protein sequence ID" value="SLM30737.1"/>
    <property type="molecule type" value="Genomic_DNA"/>
</dbReference>
<dbReference type="PANTHER" id="PTHR11228:SF7">
    <property type="entry name" value="PQQA PEPTIDE CYCLASE"/>
    <property type="match status" value="1"/>
</dbReference>
<dbReference type="SFLD" id="SFLDG01067">
    <property type="entry name" value="SPASM/twitch_domain_containing"/>
    <property type="match status" value="1"/>
</dbReference>
<evidence type="ECO:0000256" key="1">
    <source>
        <dbReference type="ARBA" id="ARBA00001966"/>
    </source>
</evidence>
<dbReference type="AlphaFoldDB" id="A0A1W1HE20"/>
<evidence type="ECO:0000313" key="7">
    <source>
        <dbReference type="EMBL" id="SLM30737.1"/>
    </source>
</evidence>
<keyword evidence="5" id="KW-0411">Iron-sulfur</keyword>
<evidence type="ECO:0000256" key="2">
    <source>
        <dbReference type="ARBA" id="ARBA00022691"/>
    </source>
</evidence>
<keyword evidence="4" id="KW-0408">Iron</keyword>
<dbReference type="InterPro" id="IPR013785">
    <property type="entry name" value="Aldolase_TIM"/>
</dbReference>
<keyword evidence="8" id="KW-1185">Reference proteome</keyword>
<evidence type="ECO:0000313" key="8">
    <source>
        <dbReference type="Proteomes" id="UP000191931"/>
    </source>
</evidence>